<dbReference type="Proteomes" id="UP000887116">
    <property type="component" value="Unassembled WGS sequence"/>
</dbReference>
<accession>A0A8X6HSS0</accession>
<gene>
    <name evidence="2" type="ORF">TNCT_356591</name>
</gene>
<feature type="compositionally biased region" description="Basic residues" evidence="1">
    <location>
        <begin position="1"/>
        <end position="10"/>
    </location>
</feature>
<evidence type="ECO:0000256" key="1">
    <source>
        <dbReference type="SAM" id="MobiDB-lite"/>
    </source>
</evidence>
<feature type="region of interest" description="Disordered" evidence="1">
    <location>
        <begin position="1"/>
        <end position="29"/>
    </location>
</feature>
<proteinExistence type="predicted"/>
<reference evidence="2" key="1">
    <citation type="submission" date="2020-07" db="EMBL/GenBank/DDBJ databases">
        <title>Multicomponent nature underlies the extraordinary mechanical properties of spider dragline silk.</title>
        <authorList>
            <person name="Kono N."/>
            <person name="Nakamura H."/>
            <person name="Mori M."/>
            <person name="Yoshida Y."/>
            <person name="Ohtoshi R."/>
            <person name="Malay A.D."/>
            <person name="Moran D.A.P."/>
            <person name="Tomita M."/>
            <person name="Numata K."/>
            <person name="Arakawa K."/>
        </authorList>
    </citation>
    <scope>NUCLEOTIDE SEQUENCE</scope>
</reference>
<organism evidence="2 3">
    <name type="scientific">Trichonephila clavata</name>
    <name type="common">Joro spider</name>
    <name type="synonym">Nephila clavata</name>
    <dbReference type="NCBI Taxonomy" id="2740835"/>
    <lineage>
        <taxon>Eukaryota</taxon>
        <taxon>Metazoa</taxon>
        <taxon>Ecdysozoa</taxon>
        <taxon>Arthropoda</taxon>
        <taxon>Chelicerata</taxon>
        <taxon>Arachnida</taxon>
        <taxon>Araneae</taxon>
        <taxon>Araneomorphae</taxon>
        <taxon>Entelegynae</taxon>
        <taxon>Araneoidea</taxon>
        <taxon>Nephilidae</taxon>
        <taxon>Trichonephila</taxon>
    </lineage>
</organism>
<evidence type="ECO:0000313" key="3">
    <source>
        <dbReference type="Proteomes" id="UP000887116"/>
    </source>
</evidence>
<dbReference type="AlphaFoldDB" id="A0A8X6HSS0"/>
<name>A0A8X6HSS0_TRICU</name>
<comment type="caution">
    <text evidence="2">The sequence shown here is derived from an EMBL/GenBank/DDBJ whole genome shotgun (WGS) entry which is preliminary data.</text>
</comment>
<sequence length="86" mass="10191">MEERKKRKKEGTKQQGIDNSLPSHEVEITPNSTGPFQFHFFQIAELNSRKTTTISSCAEHWRATQLAKREMNIRKYRYCLSHEHEN</sequence>
<feature type="compositionally biased region" description="Polar residues" evidence="1">
    <location>
        <begin position="13"/>
        <end position="22"/>
    </location>
</feature>
<dbReference type="EMBL" id="BMAO01038929">
    <property type="protein sequence ID" value="GFR27830.1"/>
    <property type="molecule type" value="Genomic_DNA"/>
</dbReference>
<evidence type="ECO:0000313" key="2">
    <source>
        <dbReference type="EMBL" id="GFR27830.1"/>
    </source>
</evidence>
<protein>
    <submittedName>
        <fullName evidence="2">Uncharacterized protein</fullName>
    </submittedName>
</protein>
<keyword evidence="3" id="KW-1185">Reference proteome</keyword>